<proteinExistence type="inferred from homology"/>
<dbReference type="InterPro" id="IPR019825">
    <property type="entry name" value="Lectin_legB_Mn/Ca_BS"/>
</dbReference>
<dbReference type="InterPro" id="IPR017441">
    <property type="entry name" value="Protein_kinase_ATP_BS"/>
</dbReference>
<comment type="subcellular location">
    <subcellularLocation>
        <location evidence="1">Cell membrane</location>
        <topology evidence="1">Single-pass type I membrane protein</topology>
    </subcellularLocation>
</comment>
<dbReference type="SUPFAM" id="SSF49899">
    <property type="entry name" value="Concanavalin A-like lectins/glucanases"/>
    <property type="match status" value="1"/>
</dbReference>
<dbReference type="InterPro" id="IPR000719">
    <property type="entry name" value="Prot_kinase_dom"/>
</dbReference>
<dbReference type="OrthoDB" id="842456at2759"/>
<evidence type="ECO:0000256" key="1">
    <source>
        <dbReference type="ARBA" id="ARBA00004251"/>
    </source>
</evidence>
<dbReference type="GO" id="GO:0004674">
    <property type="term" value="F:protein serine/threonine kinase activity"/>
    <property type="evidence" value="ECO:0007669"/>
    <property type="project" value="UniProtKB-KW"/>
</dbReference>
<keyword evidence="5" id="KW-1003">Cell membrane</keyword>
<dbReference type="PROSITE" id="PS00308">
    <property type="entry name" value="LECTIN_LEGUME_ALPHA"/>
    <property type="match status" value="1"/>
</dbReference>
<evidence type="ECO:0000256" key="8">
    <source>
        <dbReference type="ARBA" id="ARBA00022692"/>
    </source>
</evidence>
<keyword evidence="11 18" id="KW-0547">Nucleotide-binding</keyword>
<evidence type="ECO:0000256" key="5">
    <source>
        <dbReference type="ARBA" id="ARBA00022475"/>
    </source>
</evidence>
<keyword evidence="6" id="KW-0723">Serine/threonine-protein kinase</keyword>
<keyword evidence="7" id="KW-0808">Transferase</keyword>
<feature type="chain" id="PRO_5023929259" description="non-specific serine/threonine protein kinase" evidence="20">
    <location>
        <begin position="16"/>
        <end position="623"/>
    </location>
</feature>
<keyword evidence="15" id="KW-0472">Membrane</keyword>
<evidence type="ECO:0000256" key="20">
    <source>
        <dbReference type="SAM" id="SignalP"/>
    </source>
</evidence>
<feature type="region of interest" description="Disordered" evidence="19">
    <location>
        <begin position="584"/>
        <end position="623"/>
    </location>
</feature>
<dbReference type="FunFam" id="1.10.510.10:FF:000240">
    <property type="entry name" value="Lectin-domain containing receptor kinase A4.3"/>
    <property type="match status" value="1"/>
</dbReference>
<protein>
    <recommendedName>
        <fullName evidence="4">non-specific serine/threonine protein kinase</fullName>
        <ecNumber evidence="4">2.7.11.1</ecNumber>
    </recommendedName>
</protein>
<dbReference type="Pfam" id="PF00069">
    <property type="entry name" value="Pkinase"/>
    <property type="match status" value="1"/>
</dbReference>
<evidence type="ECO:0000256" key="14">
    <source>
        <dbReference type="ARBA" id="ARBA00022989"/>
    </source>
</evidence>
<evidence type="ECO:0000256" key="7">
    <source>
        <dbReference type="ARBA" id="ARBA00022679"/>
    </source>
</evidence>
<evidence type="ECO:0000256" key="17">
    <source>
        <dbReference type="ARBA" id="ARBA00023180"/>
    </source>
</evidence>
<keyword evidence="10" id="KW-0430">Lectin</keyword>
<dbReference type="AlphaFoldDB" id="A0A5J5AZA4"/>
<gene>
    <name evidence="22" type="ORF">F0562_028843</name>
</gene>
<dbReference type="SUPFAM" id="SSF56112">
    <property type="entry name" value="Protein kinase-like (PK-like)"/>
    <property type="match status" value="1"/>
</dbReference>
<dbReference type="PROSITE" id="PS00307">
    <property type="entry name" value="LECTIN_LEGUME_BETA"/>
    <property type="match status" value="1"/>
</dbReference>
<feature type="binding site" evidence="18">
    <location>
        <position position="329"/>
    </location>
    <ligand>
        <name>ATP</name>
        <dbReference type="ChEBI" id="CHEBI:30616"/>
    </ligand>
</feature>
<dbReference type="InterPro" id="IPR000985">
    <property type="entry name" value="Lectin_LegA_CS"/>
</dbReference>
<evidence type="ECO:0000259" key="21">
    <source>
        <dbReference type="PROSITE" id="PS50011"/>
    </source>
</evidence>
<evidence type="ECO:0000256" key="9">
    <source>
        <dbReference type="ARBA" id="ARBA00022729"/>
    </source>
</evidence>
<feature type="compositionally biased region" description="Low complexity" evidence="19">
    <location>
        <begin position="584"/>
        <end position="610"/>
    </location>
</feature>
<keyword evidence="14" id="KW-1133">Transmembrane helix</keyword>
<evidence type="ECO:0000256" key="18">
    <source>
        <dbReference type="PROSITE-ProRule" id="PRU10141"/>
    </source>
</evidence>
<name>A0A5J5AZA4_9ASTE</name>
<dbReference type="EMBL" id="CM018039">
    <property type="protein sequence ID" value="KAA8536365.1"/>
    <property type="molecule type" value="Genomic_DNA"/>
</dbReference>
<dbReference type="CDD" id="cd06899">
    <property type="entry name" value="lectin_legume_LecRK_Arcelin_ConA"/>
    <property type="match status" value="1"/>
</dbReference>
<evidence type="ECO:0000256" key="16">
    <source>
        <dbReference type="ARBA" id="ARBA00023170"/>
    </source>
</evidence>
<evidence type="ECO:0000256" key="10">
    <source>
        <dbReference type="ARBA" id="ARBA00022734"/>
    </source>
</evidence>
<keyword evidence="9 20" id="KW-0732">Signal</keyword>
<dbReference type="PROSITE" id="PS00108">
    <property type="entry name" value="PROTEIN_KINASE_ST"/>
    <property type="match status" value="1"/>
</dbReference>
<dbReference type="PROSITE" id="PS50011">
    <property type="entry name" value="PROTEIN_KINASE_DOM"/>
    <property type="match status" value="1"/>
</dbReference>
<dbReference type="InterPro" id="IPR008271">
    <property type="entry name" value="Ser/Thr_kinase_AS"/>
</dbReference>
<evidence type="ECO:0000256" key="11">
    <source>
        <dbReference type="ARBA" id="ARBA00022741"/>
    </source>
</evidence>
<dbReference type="InterPro" id="IPR001220">
    <property type="entry name" value="Legume_lectin_dom"/>
</dbReference>
<dbReference type="SMART" id="SM00220">
    <property type="entry name" value="S_TKc"/>
    <property type="match status" value="1"/>
</dbReference>
<reference evidence="22 23" key="1">
    <citation type="submission" date="2019-09" db="EMBL/GenBank/DDBJ databases">
        <title>A chromosome-level genome assembly of the Chinese tupelo Nyssa sinensis.</title>
        <authorList>
            <person name="Yang X."/>
            <person name="Kang M."/>
            <person name="Yang Y."/>
            <person name="Xiong H."/>
            <person name="Wang M."/>
            <person name="Zhang Z."/>
            <person name="Wang Z."/>
            <person name="Wu H."/>
            <person name="Ma T."/>
            <person name="Liu J."/>
            <person name="Xi Z."/>
        </authorList>
    </citation>
    <scope>NUCLEOTIDE SEQUENCE [LARGE SCALE GENOMIC DNA]</scope>
    <source>
        <strain evidence="22">J267</strain>
        <tissue evidence="22">Leaf</tissue>
    </source>
</reference>
<evidence type="ECO:0000313" key="23">
    <source>
        <dbReference type="Proteomes" id="UP000325577"/>
    </source>
</evidence>
<dbReference type="PANTHER" id="PTHR27007">
    <property type="match status" value="1"/>
</dbReference>
<feature type="signal peptide" evidence="20">
    <location>
        <begin position="1"/>
        <end position="15"/>
    </location>
</feature>
<dbReference type="InterPro" id="IPR050528">
    <property type="entry name" value="L-type_Lectin-RKs"/>
</dbReference>
<comment type="similarity">
    <text evidence="3">In the C-terminal section; belongs to the protein kinase superfamily. Ser/Thr protein kinase family.</text>
</comment>
<evidence type="ECO:0000313" key="22">
    <source>
        <dbReference type="EMBL" id="KAA8536365.1"/>
    </source>
</evidence>
<dbReference type="PROSITE" id="PS00107">
    <property type="entry name" value="PROTEIN_KINASE_ATP"/>
    <property type="match status" value="1"/>
</dbReference>
<keyword evidence="16" id="KW-0675">Receptor</keyword>
<dbReference type="GO" id="GO:0030246">
    <property type="term" value="F:carbohydrate binding"/>
    <property type="evidence" value="ECO:0007669"/>
    <property type="project" value="UniProtKB-KW"/>
</dbReference>
<dbReference type="EC" id="2.7.11.1" evidence="4"/>
<dbReference type="Gene3D" id="1.10.510.10">
    <property type="entry name" value="Transferase(Phosphotransferase) domain 1"/>
    <property type="match status" value="1"/>
</dbReference>
<evidence type="ECO:0000256" key="19">
    <source>
        <dbReference type="SAM" id="MobiDB-lite"/>
    </source>
</evidence>
<evidence type="ECO:0000256" key="12">
    <source>
        <dbReference type="ARBA" id="ARBA00022777"/>
    </source>
</evidence>
<accession>A0A5J5AZA4</accession>
<evidence type="ECO:0000256" key="2">
    <source>
        <dbReference type="ARBA" id="ARBA00008536"/>
    </source>
</evidence>
<dbReference type="Gene3D" id="2.60.120.200">
    <property type="match status" value="1"/>
</dbReference>
<evidence type="ECO:0000256" key="3">
    <source>
        <dbReference type="ARBA" id="ARBA00010217"/>
    </source>
</evidence>
<dbReference type="Proteomes" id="UP000325577">
    <property type="component" value="Linkage Group LG16"/>
</dbReference>
<sequence>MITFLFFLIIPFVTSLHFNFPNFGISDSDQSINCTGNAYISNQGIQVTPDPDERNISSFINQTGRATYIQPLHLWDNASGKVTDFTTHFSFVIAQYGDSSYGEGLAFFLAPNGSSIPPDSAGGRLGLANENQTNQLVNHTINPFIAVEFDTYRNNEWEEGTPINHVGIDINSMRSITQPVIWWSEITNGKTEEAWISYNSTTQNLSVSFTGFRNGTTLDYIVDLRNYLPEWVTFGFSAATGQSSFQKNSVISWEFNSDLEIDGNIKDSGDDENKTGLVVGLSAGSFVLVAGLALHCGREEMEGKKLGEGGFGGVYRGFLRELNSSVAVKRISRGSKQGIKEYASEVRIISQLRHKNLVRLVGWCHEKRELVLVYEVMPNGSLDSHLFKEKNLNWVIRFKIAQGLASALVYLHEEWEQCVVHRDIKSSNVMLDSNFNAKLGDFGLARFVDHEKESETTDVAGTMGYMAPGYFVTGKASKESDVYSFGIVALEIACGRKVIDPKAPVSQRTMVEWVWNLYGMGNLLDSNRPETRPSIRQVTRVLCSESPLPILPSKMPVPTSFAPPSTASMATSSLSSSYVATDTESSQIKSSSYNSNTISSTVVTSSAGSSQNKLTSRISSTSL</sequence>
<evidence type="ECO:0000256" key="13">
    <source>
        <dbReference type="ARBA" id="ARBA00022840"/>
    </source>
</evidence>
<keyword evidence="23" id="KW-1185">Reference proteome</keyword>
<dbReference type="FunFam" id="2.60.120.200:FF:000103">
    <property type="entry name" value="L-type lectin-domain containing receptor kinase IX.1"/>
    <property type="match status" value="1"/>
</dbReference>
<evidence type="ECO:0000256" key="4">
    <source>
        <dbReference type="ARBA" id="ARBA00012513"/>
    </source>
</evidence>
<evidence type="ECO:0000256" key="6">
    <source>
        <dbReference type="ARBA" id="ARBA00022527"/>
    </source>
</evidence>
<dbReference type="InterPro" id="IPR013320">
    <property type="entry name" value="ConA-like_dom_sf"/>
</dbReference>
<dbReference type="GO" id="GO:0005886">
    <property type="term" value="C:plasma membrane"/>
    <property type="evidence" value="ECO:0007669"/>
    <property type="project" value="UniProtKB-SubCell"/>
</dbReference>
<keyword evidence="8" id="KW-0812">Transmembrane</keyword>
<comment type="similarity">
    <text evidence="2">In the N-terminal section; belongs to the leguminous lectin family.</text>
</comment>
<organism evidence="22 23">
    <name type="scientific">Nyssa sinensis</name>
    <dbReference type="NCBI Taxonomy" id="561372"/>
    <lineage>
        <taxon>Eukaryota</taxon>
        <taxon>Viridiplantae</taxon>
        <taxon>Streptophyta</taxon>
        <taxon>Embryophyta</taxon>
        <taxon>Tracheophyta</taxon>
        <taxon>Spermatophyta</taxon>
        <taxon>Magnoliopsida</taxon>
        <taxon>eudicotyledons</taxon>
        <taxon>Gunneridae</taxon>
        <taxon>Pentapetalae</taxon>
        <taxon>asterids</taxon>
        <taxon>Cornales</taxon>
        <taxon>Nyssaceae</taxon>
        <taxon>Nyssa</taxon>
    </lineage>
</organism>
<keyword evidence="12" id="KW-0418">Kinase</keyword>
<dbReference type="GO" id="GO:0005524">
    <property type="term" value="F:ATP binding"/>
    <property type="evidence" value="ECO:0007669"/>
    <property type="project" value="UniProtKB-UniRule"/>
</dbReference>
<feature type="domain" description="Protein kinase" evidence="21">
    <location>
        <begin position="300"/>
        <end position="551"/>
    </location>
</feature>
<keyword evidence="17" id="KW-0325">Glycoprotein</keyword>
<dbReference type="Gene3D" id="3.30.200.20">
    <property type="entry name" value="Phosphorylase Kinase, domain 1"/>
    <property type="match status" value="1"/>
</dbReference>
<dbReference type="InterPro" id="IPR011009">
    <property type="entry name" value="Kinase-like_dom_sf"/>
</dbReference>
<evidence type="ECO:0000256" key="15">
    <source>
        <dbReference type="ARBA" id="ARBA00023136"/>
    </source>
</evidence>
<dbReference type="GO" id="GO:0002229">
    <property type="term" value="P:defense response to oomycetes"/>
    <property type="evidence" value="ECO:0007669"/>
    <property type="project" value="UniProtKB-ARBA"/>
</dbReference>
<keyword evidence="13 18" id="KW-0067">ATP-binding</keyword>
<feature type="compositionally biased region" description="Polar residues" evidence="19">
    <location>
        <begin position="611"/>
        <end position="623"/>
    </location>
</feature>
<dbReference type="Pfam" id="PF00139">
    <property type="entry name" value="Lectin_legB"/>
    <property type="match status" value="1"/>
</dbReference>